<comment type="caution">
    <text evidence="2">The sequence shown here is derived from an EMBL/GenBank/DDBJ whole genome shotgun (WGS) entry which is preliminary data.</text>
</comment>
<dbReference type="EMBL" id="JAAFAN010000004">
    <property type="protein sequence ID" value="NDO88208.1"/>
    <property type="molecule type" value="Genomic_DNA"/>
</dbReference>
<evidence type="ECO:0000313" key="3">
    <source>
        <dbReference type="Proteomes" id="UP000471672"/>
    </source>
</evidence>
<feature type="compositionally biased region" description="Low complexity" evidence="1">
    <location>
        <begin position="159"/>
        <end position="174"/>
    </location>
</feature>
<protein>
    <submittedName>
        <fullName evidence="2">Uncharacterized protein</fullName>
    </submittedName>
</protein>
<feature type="region of interest" description="Disordered" evidence="1">
    <location>
        <begin position="93"/>
        <end position="191"/>
    </location>
</feature>
<gene>
    <name evidence="2" type="ORF">GYH36_01770</name>
</gene>
<feature type="compositionally biased region" description="Polar residues" evidence="1">
    <location>
        <begin position="181"/>
        <end position="191"/>
    </location>
</feature>
<feature type="compositionally biased region" description="Polar residues" evidence="1">
    <location>
        <begin position="292"/>
        <end position="302"/>
    </location>
</feature>
<reference evidence="2 3" key="1">
    <citation type="journal article" date="2021" name="Arch. Microbiol.">
        <title>Cellulosimicrobium fucosivorans sp. nov., isolated from San Elijo Lagoon, contains a fucose metabolic pathway linked to carotenoid production.</title>
        <authorList>
            <person name="Aviles F.A."/>
            <person name="Kyndt J.A."/>
        </authorList>
    </citation>
    <scope>NUCLEOTIDE SEQUENCE [LARGE SCALE GENOMIC DNA]</scope>
    <source>
        <strain evidence="2 3">SE3</strain>
    </source>
</reference>
<dbReference type="RefSeq" id="WP_162288933.1">
    <property type="nucleotide sequence ID" value="NZ_JAAFAN010000004.1"/>
</dbReference>
<proteinExistence type="predicted"/>
<feature type="region of interest" description="Disordered" evidence="1">
    <location>
        <begin position="1"/>
        <end position="26"/>
    </location>
</feature>
<organism evidence="2 3">
    <name type="scientific">Cellulosimicrobium composti</name>
    <dbReference type="NCBI Taxonomy" id="2672572"/>
    <lineage>
        <taxon>Bacteria</taxon>
        <taxon>Bacillati</taxon>
        <taxon>Actinomycetota</taxon>
        <taxon>Actinomycetes</taxon>
        <taxon>Micrococcales</taxon>
        <taxon>Promicromonosporaceae</taxon>
        <taxon>Cellulosimicrobium</taxon>
    </lineage>
</organism>
<feature type="region of interest" description="Disordered" evidence="1">
    <location>
        <begin position="255"/>
        <end position="302"/>
    </location>
</feature>
<feature type="region of interest" description="Disordered" evidence="1">
    <location>
        <begin position="64"/>
        <end position="83"/>
    </location>
</feature>
<sequence>MRSAPRTVGATSTPTYAPGSVPSRRVPAHAAIPQTTAARASVATASAPFQRGGVTWMPSSSLRVATTTPASPSTTSPAATTAVPTALRSLVQARRTATSATAPARWARSADGPATRRLQNPARYSSGPVADPPLRWPARATDTRSSNRTCPARARRTRPTTTATGTSESTTARAPGAVRASPSSADGTRAQTWTVSVPSAPGRMHRAPTMTTATVVTAAVSRRVSARPKTRTAAAVGSGRACGTLSPVVRTGAACTAPSSAPGTRRDQYATFASPNGTLSAHSARVSPRRTAPTTPASGRAP</sequence>
<dbReference type="Proteomes" id="UP000471672">
    <property type="component" value="Unassembled WGS sequence"/>
</dbReference>
<accession>A0ABX0B5Y8</accession>
<feature type="compositionally biased region" description="Polar residues" evidence="1">
    <location>
        <begin position="271"/>
        <end position="281"/>
    </location>
</feature>
<keyword evidence="3" id="KW-1185">Reference proteome</keyword>
<evidence type="ECO:0000313" key="2">
    <source>
        <dbReference type="EMBL" id="NDO88208.1"/>
    </source>
</evidence>
<evidence type="ECO:0000256" key="1">
    <source>
        <dbReference type="SAM" id="MobiDB-lite"/>
    </source>
</evidence>
<name>A0ABX0B5Y8_9MICO</name>
<feature type="compositionally biased region" description="Low complexity" evidence="1">
    <location>
        <begin position="93"/>
        <end position="110"/>
    </location>
</feature>